<dbReference type="Gene3D" id="3.40.50.300">
    <property type="entry name" value="P-loop containing nucleotide triphosphate hydrolases"/>
    <property type="match status" value="1"/>
</dbReference>
<evidence type="ECO:0000256" key="3">
    <source>
        <dbReference type="ARBA" id="ARBA00022821"/>
    </source>
</evidence>
<dbReference type="GO" id="GO:0002758">
    <property type="term" value="P:innate immune response-activating signaling pathway"/>
    <property type="evidence" value="ECO:0007669"/>
    <property type="project" value="UniProtKB-ARBA"/>
</dbReference>
<gene>
    <name evidence="8" type="ORF">GQ55_2G209700</name>
</gene>
<dbReference type="Gene3D" id="1.10.10.10">
    <property type="entry name" value="Winged helix-like DNA-binding domain superfamily/Winged helix DNA-binding domain"/>
    <property type="match status" value="1"/>
</dbReference>
<name>A0A2T7EQW9_9POAL</name>
<proteinExistence type="predicted"/>
<feature type="domain" description="Disease resistance protein winged helix" evidence="6">
    <location>
        <begin position="615"/>
        <end position="684"/>
    </location>
</feature>
<dbReference type="InterPro" id="IPR058922">
    <property type="entry name" value="WHD_DRP"/>
</dbReference>
<organism evidence="8 9">
    <name type="scientific">Panicum hallii var. hallii</name>
    <dbReference type="NCBI Taxonomy" id="1504633"/>
    <lineage>
        <taxon>Eukaryota</taxon>
        <taxon>Viridiplantae</taxon>
        <taxon>Streptophyta</taxon>
        <taxon>Embryophyta</taxon>
        <taxon>Tracheophyta</taxon>
        <taxon>Spermatophyta</taxon>
        <taxon>Magnoliopsida</taxon>
        <taxon>Liliopsida</taxon>
        <taxon>Poales</taxon>
        <taxon>Poaceae</taxon>
        <taxon>PACMAD clade</taxon>
        <taxon>Panicoideae</taxon>
        <taxon>Panicodae</taxon>
        <taxon>Paniceae</taxon>
        <taxon>Panicinae</taxon>
        <taxon>Panicum</taxon>
        <taxon>Panicum sect. Panicum</taxon>
    </lineage>
</organism>
<evidence type="ECO:0000259" key="6">
    <source>
        <dbReference type="Pfam" id="PF23559"/>
    </source>
</evidence>
<protein>
    <submittedName>
        <fullName evidence="8">Uncharacterized protein</fullName>
    </submittedName>
</protein>
<accession>A0A2T7EQW9</accession>
<dbReference type="InterPro" id="IPR032675">
    <property type="entry name" value="LRR_dom_sf"/>
</dbReference>
<dbReference type="Pfam" id="PF25019">
    <property type="entry name" value="LRR_R13L1-DRL21"/>
    <property type="match status" value="1"/>
</dbReference>
<keyword evidence="2" id="KW-0677">Repeat</keyword>
<evidence type="ECO:0000256" key="1">
    <source>
        <dbReference type="ARBA" id="ARBA00022614"/>
    </source>
</evidence>
<dbReference type="FunFam" id="1.10.10.10:FF:000322">
    <property type="entry name" value="Probable disease resistance protein At1g63360"/>
    <property type="match status" value="1"/>
</dbReference>
<evidence type="ECO:0000313" key="8">
    <source>
        <dbReference type="EMBL" id="PUZ70227.1"/>
    </source>
</evidence>
<dbReference type="GO" id="GO:0043531">
    <property type="term" value="F:ADP binding"/>
    <property type="evidence" value="ECO:0007669"/>
    <property type="project" value="InterPro"/>
</dbReference>
<evidence type="ECO:0000259" key="7">
    <source>
        <dbReference type="Pfam" id="PF25019"/>
    </source>
</evidence>
<dbReference type="Pfam" id="PF00931">
    <property type="entry name" value="NB-ARC"/>
    <property type="match status" value="1"/>
</dbReference>
<sequence>MEVGIEAARWVVGRALGTASGGVLEAWAASSELGPNIRALRMELLYAQGMLNSARSRGYGHGPEIQNPALGELLRELRDQAFRADDVLDELDYFRIQDELDGTYHAADEHGGGCLRTHSLNARHTARNIRKMLGFSNCSRGSADHDEPDEDDTSGRGVKCGAYPCLGPKTTPDDDEQEEDAGGRGALCEAVWPCGRATPALPRPPPTNQSDQAVHAGCMARIASAASDIINTVGKRLPCYPDNSNAASPGRRFLCCARPNKAPQSEHVVQAPELKFDRVEMSRKMKVIVEQLKPLCAKVSAILNIELLDSSRSIVQCIGTSLDTWFSKGQWPAPSHGNAMMSRPNTTPKFTEEQLYGREHEKTNIIFDITKGNYCEEDLTVLPIVGPGGIGKTTLTQYIYNDDEVQSHFEVKLWVCVSVNFNVHRLTQEIADKLTNVKKDSPDKQIEEQLKSKRFLLVLDDMWDCSNEDEWKRFLLPFKKGQTKGSVILVTTRFPALAQMIKTTSHWKDLKGLDSKSFEDLFIAYAFGGKQSMDDHNELQDTGDKIVKKLKGSPLAAKTVGRLLRNNLDLGHWTRVLESKEWESQNEVYDIMPALKLSFDYLPFHLQQCFTYCALFPEDYRFSKEELIHFWIGLDIVHSHGENKRIEEIGRSYLTELVGHGFLIKEEDRYGYTSYVIHDLLHELGLKVSAYECLSINSSNVRSIQIPQSIRHLSINIDDSSVKDKNTFDICKEDFSVLGKRLKVENLSSLMLFGEHQGSFIKTFHGLFHKAKALRVIFISGGNYRLEDLFHNFFNLVHLRYLRVHNDRWWTRPQAPKNISRFYHMRVLDLQGCDTYNRSDLSRHLSNLLKLRHFLVPDDGMHASIFEVGQLKLLQELRRFVVRKEIKGFELRQIGHLLELCGSLSIDNLENVEGREEADEAKLMYKKHLHELVLDWDVNRSSKDPAREDQVLEGLKPHSNLVKLSIRGHGGPTCPSWLRLGPNLSIMNLQSLCLDSVSWKIFPPIGQLRLVNEDAEEISSNNIPGQHFKNLKRIELRNLARLKKWVIGELLSHLELLTIENCPELVELSFSNSSCSPRVLQELRIKDCPKLSSLPPVPWASVQYLTNVGLDFMHLEYKNDYRSLYLEKSGEDMASSFWAALDFDKLTGLESLLMCTCPPPPLDGLRKLSSTINSLWISDRNRVTSGKELTQVLCCLPKLSRLSISGFGKITGLGVVGQLKEETDEEALLLLPPQLQVLSIDNCPELSLRAENGGGLQALSSLRSLDIADCPKFLACYLPPSSSSSGFPFPTSLQFLALQGLEKLPPLSNLASLIDLSISRCGGSEGAGLRCLLAHGCLRELYVCETPNLFTIECSEGNPEMLEHEPAPLSSKLQWLKTDDVAGVLAAPICTLLSSSLTSLQALDLSGCIELQSLPAGLQRLTNLKTLRIPGSPALHSLHRGSLPDSLQQLEIRKGDIRSLPKDSLPNSLRRFIVYYCSSLRSLPKGGLPSSLQLLDVKHGNSEELRRQCRTLIGTIPIVRV</sequence>
<dbReference type="InterPro" id="IPR042197">
    <property type="entry name" value="Apaf_helical"/>
</dbReference>
<feature type="region of interest" description="Disordered" evidence="4">
    <location>
        <begin position="137"/>
        <end position="157"/>
    </location>
</feature>
<dbReference type="GO" id="GO:0042742">
    <property type="term" value="P:defense response to bacterium"/>
    <property type="evidence" value="ECO:0007669"/>
    <property type="project" value="UniProtKB-ARBA"/>
</dbReference>
<dbReference type="EMBL" id="CM009750">
    <property type="protein sequence ID" value="PUZ70227.1"/>
    <property type="molecule type" value="Genomic_DNA"/>
</dbReference>
<dbReference type="SUPFAM" id="SSF52058">
    <property type="entry name" value="L domain-like"/>
    <property type="match status" value="2"/>
</dbReference>
<dbReference type="InterPro" id="IPR002182">
    <property type="entry name" value="NB-ARC"/>
</dbReference>
<dbReference type="PANTHER" id="PTHR36766">
    <property type="entry name" value="PLANT BROAD-SPECTRUM MILDEW RESISTANCE PROTEIN RPW8"/>
    <property type="match status" value="1"/>
</dbReference>
<dbReference type="OrthoDB" id="659430at2759"/>
<keyword evidence="3" id="KW-0611">Plant defense</keyword>
<evidence type="ECO:0000256" key="4">
    <source>
        <dbReference type="SAM" id="MobiDB-lite"/>
    </source>
</evidence>
<dbReference type="Gene3D" id="3.80.10.10">
    <property type="entry name" value="Ribonuclease Inhibitor"/>
    <property type="match status" value="3"/>
</dbReference>
<dbReference type="PANTHER" id="PTHR36766:SF45">
    <property type="entry name" value="NB-ARC DOMAIN-CONTAINING PROTEIN"/>
    <property type="match status" value="1"/>
</dbReference>
<feature type="domain" description="NB-ARC" evidence="5">
    <location>
        <begin position="376"/>
        <end position="527"/>
    </location>
</feature>
<dbReference type="InterPro" id="IPR036388">
    <property type="entry name" value="WH-like_DNA-bd_sf"/>
</dbReference>
<feature type="domain" description="R13L1/DRL21-like LRR repeat region" evidence="7">
    <location>
        <begin position="891"/>
        <end position="1009"/>
    </location>
</feature>
<dbReference type="InterPro" id="IPR056789">
    <property type="entry name" value="LRR_R13L1-DRL21"/>
</dbReference>
<dbReference type="STRING" id="1504633.A0A2T7EQW9"/>
<dbReference type="SUPFAM" id="SSF52540">
    <property type="entry name" value="P-loop containing nucleoside triphosphate hydrolases"/>
    <property type="match status" value="1"/>
</dbReference>
<keyword evidence="9" id="KW-1185">Reference proteome</keyword>
<reference evidence="8 9" key="1">
    <citation type="submission" date="2018-04" db="EMBL/GenBank/DDBJ databases">
        <title>WGS assembly of Panicum hallii var. hallii HAL2.</title>
        <authorList>
            <person name="Lovell J."/>
            <person name="Jenkins J."/>
            <person name="Lowry D."/>
            <person name="Mamidi S."/>
            <person name="Sreedasyam A."/>
            <person name="Weng X."/>
            <person name="Barry K."/>
            <person name="Bonette J."/>
            <person name="Campitelli B."/>
            <person name="Daum C."/>
            <person name="Gordon S."/>
            <person name="Gould B."/>
            <person name="Lipzen A."/>
            <person name="MacQueen A."/>
            <person name="Palacio-Mejia J."/>
            <person name="Plott C."/>
            <person name="Shakirov E."/>
            <person name="Shu S."/>
            <person name="Yoshinaga Y."/>
            <person name="Zane M."/>
            <person name="Rokhsar D."/>
            <person name="Grimwood J."/>
            <person name="Schmutz J."/>
            <person name="Juenger T."/>
        </authorList>
    </citation>
    <scope>NUCLEOTIDE SEQUENCE [LARGE SCALE GENOMIC DNA]</scope>
    <source>
        <strain evidence="9">cv. HAL2</strain>
    </source>
</reference>
<evidence type="ECO:0000259" key="5">
    <source>
        <dbReference type="Pfam" id="PF00931"/>
    </source>
</evidence>
<evidence type="ECO:0000313" key="9">
    <source>
        <dbReference type="Proteomes" id="UP000244336"/>
    </source>
</evidence>
<dbReference type="Gramene" id="PUZ70227">
    <property type="protein sequence ID" value="PUZ70227"/>
    <property type="gene ID" value="GQ55_2G209700"/>
</dbReference>
<dbReference type="Proteomes" id="UP000244336">
    <property type="component" value="Chromosome 2"/>
</dbReference>
<dbReference type="Pfam" id="PF23559">
    <property type="entry name" value="WHD_DRP"/>
    <property type="match status" value="1"/>
</dbReference>
<dbReference type="InterPro" id="IPR027417">
    <property type="entry name" value="P-loop_NTPase"/>
</dbReference>
<keyword evidence="1" id="KW-0433">Leucine-rich repeat</keyword>
<dbReference type="GO" id="GO:0009626">
    <property type="term" value="P:plant-type hypersensitive response"/>
    <property type="evidence" value="ECO:0007669"/>
    <property type="project" value="UniProtKB-ARBA"/>
</dbReference>
<dbReference type="PRINTS" id="PR00364">
    <property type="entry name" value="DISEASERSIST"/>
</dbReference>
<dbReference type="Gene3D" id="1.10.8.430">
    <property type="entry name" value="Helical domain of apoptotic protease-activating factors"/>
    <property type="match status" value="1"/>
</dbReference>
<evidence type="ECO:0000256" key="2">
    <source>
        <dbReference type="ARBA" id="ARBA00022737"/>
    </source>
</evidence>